<dbReference type="Proteomes" id="UP000316213">
    <property type="component" value="Unassembled WGS sequence"/>
</dbReference>
<proteinExistence type="predicted"/>
<dbReference type="Gene3D" id="3.40.50.2000">
    <property type="entry name" value="Glycogen Phosphorylase B"/>
    <property type="match status" value="1"/>
</dbReference>
<dbReference type="Pfam" id="PF00534">
    <property type="entry name" value="Glycos_transf_1"/>
    <property type="match status" value="1"/>
</dbReference>
<evidence type="ECO:0000313" key="3">
    <source>
        <dbReference type="Proteomes" id="UP000316213"/>
    </source>
</evidence>
<keyword evidence="2" id="KW-0808">Transferase</keyword>
<accession>A0A5C6A9Q2</accession>
<keyword evidence="2" id="KW-0328">Glycosyltransferase</keyword>
<organism evidence="2 3">
    <name type="scientific">Neorhodopirellula pilleata</name>
    <dbReference type="NCBI Taxonomy" id="2714738"/>
    <lineage>
        <taxon>Bacteria</taxon>
        <taxon>Pseudomonadati</taxon>
        <taxon>Planctomycetota</taxon>
        <taxon>Planctomycetia</taxon>
        <taxon>Pirellulales</taxon>
        <taxon>Pirellulaceae</taxon>
        <taxon>Neorhodopirellula</taxon>
    </lineage>
</organism>
<dbReference type="EMBL" id="SJPM01000005">
    <property type="protein sequence ID" value="TWT96289.1"/>
    <property type="molecule type" value="Genomic_DNA"/>
</dbReference>
<dbReference type="EC" id="2.4.1.250" evidence="2"/>
<feature type="domain" description="Glycosyl transferase family 1" evidence="1">
    <location>
        <begin position="7"/>
        <end position="121"/>
    </location>
</feature>
<evidence type="ECO:0000259" key="1">
    <source>
        <dbReference type="Pfam" id="PF00534"/>
    </source>
</evidence>
<dbReference type="InterPro" id="IPR001296">
    <property type="entry name" value="Glyco_trans_1"/>
</dbReference>
<comment type="caution">
    <text evidence="2">The sequence shown here is derived from an EMBL/GenBank/DDBJ whole genome shotgun (WGS) entry which is preliminary data.</text>
</comment>
<dbReference type="GO" id="GO:0102710">
    <property type="term" value="F:D-inositol-3-phosphate glycosyltransferase activity"/>
    <property type="evidence" value="ECO:0007669"/>
    <property type="project" value="UniProtKB-EC"/>
</dbReference>
<dbReference type="SUPFAM" id="SSF53756">
    <property type="entry name" value="UDP-Glycosyltransferase/glycogen phosphorylase"/>
    <property type="match status" value="1"/>
</dbReference>
<dbReference type="AlphaFoldDB" id="A0A5C6A9Q2"/>
<dbReference type="PANTHER" id="PTHR12526">
    <property type="entry name" value="GLYCOSYLTRANSFERASE"/>
    <property type="match status" value="1"/>
</dbReference>
<gene>
    <name evidence="2" type="primary">mshA_6</name>
    <name evidence="2" type="ORF">Pla100_27660</name>
</gene>
<sequence length="154" mass="17102">MIGPDEAGHRHELKVLIEKRGLQHQITIEDAVDDTQKWKAMTEADLFVCPSYSENFGIAIAEAMASGLPVVTTTGTPWQVIKDEGFGWWVDAVPAQIASALREAINCDDATLRRMGARAREYVTTNFGWDQIGADMHQHYSQLIRNRAATLSTS</sequence>
<reference evidence="2 3" key="1">
    <citation type="submission" date="2019-02" db="EMBL/GenBank/DDBJ databases">
        <title>Deep-cultivation of Planctomycetes and their phenomic and genomic characterization uncovers novel biology.</title>
        <authorList>
            <person name="Wiegand S."/>
            <person name="Jogler M."/>
            <person name="Boedeker C."/>
            <person name="Pinto D."/>
            <person name="Vollmers J."/>
            <person name="Rivas-Marin E."/>
            <person name="Kohn T."/>
            <person name="Peeters S.H."/>
            <person name="Heuer A."/>
            <person name="Rast P."/>
            <person name="Oberbeckmann S."/>
            <person name="Bunk B."/>
            <person name="Jeske O."/>
            <person name="Meyerdierks A."/>
            <person name="Storesund J.E."/>
            <person name="Kallscheuer N."/>
            <person name="Luecker S."/>
            <person name="Lage O.M."/>
            <person name="Pohl T."/>
            <person name="Merkel B.J."/>
            <person name="Hornburger P."/>
            <person name="Mueller R.-W."/>
            <person name="Bruemmer F."/>
            <person name="Labrenz M."/>
            <person name="Spormann A.M."/>
            <person name="Op Den Camp H."/>
            <person name="Overmann J."/>
            <person name="Amann R."/>
            <person name="Jetten M.S.M."/>
            <person name="Mascher T."/>
            <person name="Medema M.H."/>
            <person name="Devos D.P."/>
            <person name="Kaster A.-K."/>
            <person name="Ovreas L."/>
            <person name="Rohde M."/>
            <person name="Galperin M.Y."/>
            <person name="Jogler C."/>
        </authorList>
    </citation>
    <scope>NUCLEOTIDE SEQUENCE [LARGE SCALE GENOMIC DNA]</scope>
    <source>
        <strain evidence="2 3">Pla100</strain>
    </source>
</reference>
<evidence type="ECO:0000313" key="2">
    <source>
        <dbReference type="EMBL" id="TWT96289.1"/>
    </source>
</evidence>
<protein>
    <submittedName>
        <fullName evidence="2">D-inositol 3-phosphate glycosyltransferase</fullName>
        <ecNumber evidence="2">2.4.1.250</ecNumber>
    </submittedName>
</protein>
<name>A0A5C6A9Q2_9BACT</name>
<keyword evidence="3" id="KW-1185">Reference proteome</keyword>